<dbReference type="Pfam" id="PF00069">
    <property type="entry name" value="Pkinase"/>
    <property type="match status" value="1"/>
</dbReference>
<evidence type="ECO:0000256" key="4">
    <source>
        <dbReference type="ARBA" id="ARBA00022840"/>
    </source>
</evidence>
<dbReference type="InterPro" id="IPR051681">
    <property type="entry name" value="Ser/Thr_Kinases-Pseudokinases"/>
</dbReference>
<reference evidence="6 7" key="1">
    <citation type="submission" date="2018-06" db="EMBL/GenBank/DDBJ databases">
        <title>Comparative genomics reveals the genomic features of Rhizophagus irregularis, R. cerebriforme, R. diaphanum and Gigaspora rosea, and their symbiotic lifestyle signature.</title>
        <authorList>
            <person name="Morin E."/>
            <person name="San Clemente H."/>
            <person name="Chen E.C.H."/>
            <person name="De La Providencia I."/>
            <person name="Hainaut M."/>
            <person name="Kuo A."/>
            <person name="Kohler A."/>
            <person name="Murat C."/>
            <person name="Tang N."/>
            <person name="Roy S."/>
            <person name="Loubradou J."/>
            <person name="Henrissat B."/>
            <person name="Grigoriev I.V."/>
            <person name="Corradi N."/>
            <person name="Roux C."/>
            <person name="Martin F.M."/>
        </authorList>
    </citation>
    <scope>NUCLEOTIDE SEQUENCE [LARGE SCALE GENOMIC DNA]</scope>
    <source>
        <strain evidence="6 7">DAOM 194757</strain>
    </source>
</reference>
<evidence type="ECO:0000313" key="7">
    <source>
        <dbReference type="Proteomes" id="UP000266673"/>
    </source>
</evidence>
<evidence type="ECO:0000313" key="6">
    <source>
        <dbReference type="EMBL" id="RIB23391.1"/>
    </source>
</evidence>
<dbReference type="PANTHER" id="PTHR44329">
    <property type="entry name" value="SERINE/THREONINE-PROTEIN KINASE TNNI3K-RELATED"/>
    <property type="match status" value="1"/>
</dbReference>
<comment type="caution">
    <text evidence="6">The sequence shown here is derived from an EMBL/GenBank/DDBJ whole genome shotgun (WGS) entry which is preliminary data.</text>
</comment>
<keyword evidence="1" id="KW-0808">Transferase</keyword>
<dbReference type="STRING" id="44941.A0A397VNL4"/>
<dbReference type="PANTHER" id="PTHR44329:SF288">
    <property type="entry name" value="MITOGEN-ACTIVATED PROTEIN KINASE KINASE KINASE 20"/>
    <property type="match status" value="1"/>
</dbReference>
<protein>
    <submittedName>
        <fullName evidence="6">Kinase-like domain-containing protein</fullName>
    </submittedName>
</protein>
<dbReference type="GO" id="GO:0004674">
    <property type="term" value="F:protein serine/threonine kinase activity"/>
    <property type="evidence" value="ECO:0007669"/>
    <property type="project" value="TreeGrafter"/>
</dbReference>
<feature type="domain" description="Protein kinase" evidence="5">
    <location>
        <begin position="1"/>
        <end position="321"/>
    </location>
</feature>
<dbReference type="Proteomes" id="UP000266673">
    <property type="component" value="Unassembled WGS sequence"/>
</dbReference>
<dbReference type="CDD" id="cd00180">
    <property type="entry name" value="PKc"/>
    <property type="match status" value="1"/>
</dbReference>
<accession>A0A397VNL4</accession>
<dbReference type="InterPro" id="IPR011009">
    <property type="entry name" value="Kinase-like_dom_sf"/>
</dbReference>
<keyword evidence="7" id="KW-1185">Reference proteome</keyword>
<evidence type="ECO:0000256" key="1">
    <source>
        <dbReference type="ARBA" id="ARBA00022679"/>
    </source>
</evidence>
<organism evidence="6 7">
    <name type="scientific">Gigaspora rosea</name>
    <dbReference type="NCBI Taxonomy" id="44941"/>
    <lineage>
        <taxon>Eukaryota</taxon>
        <taxon>Fungi</taxon>
        <taxon>Fungi incertae sedis</taxon>
        <taxon>Mucoromycota</taxon>
        <taxon>Glomeromycotina</taxon>
        <taxon>Glomeromycetes</taxon>
        <taxon>Diversisporales</taxon>
        <taxon>Gigasporaceae</taxon>
        <taxon>Gigaspora</taxon>
    </lineage>
</organism>
<dbReference type="SUPFAM" id="SSF56112">
    <property type="entry name" value="Protein kinase-like (PK-like)"/>
    <property type="match status" value="1"/>
</dbReference>
<keyword evidence="3 6" id="KW-0418">Kinase</keyword>
<dbReference type="Gene3D" id="1.10.510.10">
    <property type="entry name" value="Transferase(Phosphotransferase) domain 1"/>
    <property type="match status" value="1"/>
</dbReference>
<keyword evidence="2" id="KW-0547">Nucleotide-binding</keyword>
<gene>
    <name evidence="6" type="ORF">C2G38_2171443</name>
</gene>
<evidence type="ECO:0000256" key="2">
    <source>
        <dbReference type="ARBA" id="ARBA00022741"/>
    </source>
</evidence>
<evidence type="ECO:0000259" key="5">
    <source>
        <dbReference type="PROSITE" id="PS50011"/>
    </source>
</evidence>
<name>A0A397VNL4_9GLOM</name>
<dbReference type="EMBL" id="QKWP01000264">
    <property type="protein sequence ID" value="RIB23391.1"/>
    <property type="molecule type" value="Genomic_DNA"/>
</dbReference>
<dbReference type="GO" id="GO:0005524">
    <property type="term" value="F:ATP binding"/>
    <property type="evidence" value="ECO:0007669"/>
    <property type="project" value="UniProtKB-KW"/>
</dbReference>
<proteinExistence type="predicted"/>
<dbReference type="AlphaFoldDB" id="A0A397VNL4"/>
<keyword evidence="4" id="KW-0067">ATP-binding</keyword>
<dbReference type="OrthoDB" id="2330496at2759"/>
<dbReference type="PROSITE" id="PS50011">
    <property type="entry name" value="PROTEIN_KINASE_DOM"/>
    <property type="match status" value="1"/>
</dbReference>
<sequence>MKLRTFNVILKEFHNNDYLGELKNYCEIGVKNPSFMKCYGVSKNEKGNYVLVLKYAKLGSLRQNLFKFSQVNWKDKLSLLLCIIYDLVAIHSQGIIHRDLHSGNILLDKLHSAYIADLGLSIQYLKQDDEVYGVLPFVAPEVLEKNHQAFLIVFGMRPKVNEAYSNRYIELLKNCWHQDPWIRPTADDLCETFKSWRDDEQIISKLDKFKPNINSEYIKKHDTSPKYYIQFTKLNHSIPHKTENLIIYESILNSGQTENLVVCMQENNEKINIVHKNDEFKVDNSSTINTDEININETLCKYSKNDKNNSINNSTNEIDTV</sequence>
<dbReference type="InterPro" id="IPR000719">
    <property type="entry name" value="Prot_kinase_dom"/>
</dbReference>
<evidence type="ECO:0000256" key="3">
    <source>
        <dbReference type="ARBA" id="ARBA00022777"/>
    </source>
</evidence>